<comment type="caution">
    <text evidence="6">The sequence shown here is derived from an EMBL/GenBank/DDBJ whole genome shotgun (WGS) entry which is preliminary data.</text>
</comment>
<keyword evidence="7" id="KW-1185">Reference proteome</keyword>
<reference evidence="7" key="1">
    <citation type="journal article" date="2019" name="Int. J. Syst. Evol. Microbiol.">
        <title>The Global Catalogue of Microorganisms (GCM) 10K type strain sequencing project: providing services to taxonomists for standard genome sequencing and annotation.</title>
        <authorList>
            <consortium name="The Broad Institute Genomics Platform"/>
            <consortium name="The Broad Institute Genome Sequencing Center for Infectious Disease"/>
            <person name="Wu L."/>
            <person name="Ma J."/>
        </authorList>
    </citation>
    <scope>NUCLEOTIDE SEQUENCE [LARGE SCALE GENOMIC DNA]</scope>
    <source>
        <strain evidence="7">CCUG 61485</strain>
    </source>
</reference>
<sequence length="132" mass="15314">MKIFKLLTFVSVLAFILYSFTTVVQEKWIVPEKYVNMKNPTDPKADLNIGKSLYDKHCKSCHGKEGYGDGPKANEMKGDLGDFSSAEYQKQTDGELFYKTSFGRDDMPEFTKKMPDDEDRWLIVNYMRTLKE</sequence>
<protein>
    <submittedName>
        <fullName evidence="6">C-type cytochrome</fullName>
    </submittedName>
</protein>
<organism evidence="6 7">
    <name type="scientific">Namhaeicola litoreus</name>
    <dbReference type="NCBI Taxonomy" id="1052145"/>
    <lineage>
        <taxon>Bacteria</taxon>
        <taxon>Pseudomonadati</taxon>
        <taxon>Bacteroidota</taxon>
        <taxon>Flavobacteriia</taxon>
        <taxon>Flavobacteriales</taxon>
        <taxon>Flavobacteriaceae</taxon>
        <taxon>Namhaeicola</taxon>
    </lineage>
</organism>
<dbReference type="Gene3D" id="1.10.760.10">
    <property type="entry name" value="Cytochrome c-like domain"/>
    <property type="match status" value="1"/>
</dbReference>
<keyword evidence="1 4" id="KW-0349">Heme</keyword>
<evidence type="ECO:0000256" key="1">
    <source>
        <dbReference type="ARBA" id="ARBA00022617"/>
    </source>
</evidence>
<evidence type="ECO:0000256" key="2">
    <source>
        <dbReference type="ARBA" id="ARBA00022723"/>
    </source>
</evidence>
<evidence type="ECO:0000256" key="4">
    <source>
        <dbReference type="PROSITE-ProRule" id="PRU00433"/>
    </source>
</evidence>
<dbReference type="PROSITE" id="PS51007">
    <property type="entry name" value="CYTC"/>
    <property type="match status" value="1"/>
</dbReference>
<gene>
    <name evidence="6" type="ORF">ACFQ39_03755</name>
</gene>
<evidence type="ECO:0000259" key="5">
    <source>
        <dbReference type="PROSITE" id="PS51007"/>
    </source>
</evidence>
<keyword evidence="3 4" id="KW-0408">Iron</keyword>
<dbReference type="EMBL" id="JBHTMY010000002">
    <property type="protein sequence ID" value="MFD1314720.1"/>
    <property type="molecule type" value="Genomic_DNA"/>
</dbReference>
<evidence type="ECO:0000313" key="7">
    <source>
        <dbReference type="Proteomes" id="UP001597201"/>
    </source>
</evidence>
<dbReference type="InterPro" id="IPR036909">
    <property type="entry name" value="Cyt_c-like_dom_sf"/>
</dbReference>
<dbReference type="Proteomes" id="UP001597201">
    <property type="component" value="Unassembled WGS sequence"/>
</dbReference>
<keyword evidence="2 4" id="KW-0479">Metal-binding</keyword>
<dbReference type="Pfam" id="PF13442">
    <property type="entry name" value="Cytochrome_CBB3"/>
    <property type="match status" value="1"/>
</dbReference>
<evidence type="ECO:0000313" key="6">
    <source>
        <dbReference type="EMBL" id="MFD1314720.1"/>
    </source>
</evidence>
<dbReference type="InterPro" id="IPR009056">
    <property type="entry name" value="Cyt_c-like_dom"/>
</dbReference>
<accession>A0ABW3XZU8</accession>
<feature type="domain" description="Cytochrome c" evidence="5">
    <location>
        <begin position="45"/>
        <end position="131"/>
    </location>
</feature>
<evidence type="ECO:0000256" key="3">
    <source>
        <dbReference type="ARBA" id="ARBA00023004"/>
    </source>
</evidence>
<dbReference type="RefSeq" id="WP_377176598.1">
    <property type="nucleotide sequence ID" value="NZ_JBHTMY010000002.1"/>
</dbReference>
<name>A0ABW3XZU8_9FLAO</name>
<proteinExistence type="predicted"/>
<dbReference type="SUPFAM" id="SSF46626">
    <property type="entry name" value="Cytochrome c"/>
    <property type="match status" value="1"/>
</dbReference>